<comment type="similarity">
    <text evidence="3 10">Belongs to the polyadenylate-binding protein type-1 family.</text>
</comment>
<feature type="domain" description="RRM" evidence="12">
    <location>
        <begin position="105"/>
        <end position="182"/>
    </location>
</feature>
<name>A0A7S2SSK9_9STRA</name>
<comment type="function">
    <text evidence="10">Binds the poly(A) tail of mRNA.</text>
</comment>
<keyword evidence="5" id="KW-0677">Repeat</keyword>
<dbReference type="GO" id="GO:0005737">
    <property type="term" value="C:cytoplasm"/>
    <property type="evidence" value="ECO:0007669"/>
    <property type="project" value="UniProtKB-SubCell"/>
</dbReference>
<evidence type="ECO:0000256" key="3">
    <source>
        <dbReference type="ARBA" id="ARBA00008557"/>
    </source>
</evidence>
<dbReference type="PANTHER" id="PTHR48025:SF1">
    <property type="entry name" value="RRM DOMAIN-CONTAINING PROTEIN"/>
    <property type="match status" value="1"/>
</dbReference>
<evidence type="ECO:0000259" key="12">
    <source>
        <dbReference type="PROSITE" id="PS50102"/>
    </source>
</evidence>
<dbReference type="FunFam" id="3.30.70.330:FF:000003">
    <property type="entry name" value="Polyadenylate-binding protein"/>
    <property type="match status" value="1"/>
</dbReference>
<keyword evidence="6" id="KW-0810">Translation regulation</keyword>
<dbReference type="PANTHER" id="PTHR48025">
    <property type="entry name" value="OS02G0815200 PROTEIN"/>
    <property type="match status" value="1"/>
</dbReference>
<evidence type="ECO:0000256" key="11">
    <source>
        <dbReference type="SAM" id="MobiDB-lite"/>
    </source>
</evidence>
<evidence type="ECO:0000256" key="1">
    <source>
        <dbReference type="ARBA" id="ARBA00004123"/>
    </source>
</evidence>
<feature type="domain" description="PABC" evidence="13">
    <location>
        <begin position="570"/>
        <end position="647"/>
    </location>
</feature>
<gene>
    <name evidence="14" type="ORF">RMAR1173_LOCUS18686</name>
</gene>
<evidence type="ECO:0000256" key="2">
    <source>
        <dbReference type="ARBA" id="ARBA00004496"/>
    </source>
</evidence>
<dbReference type="AlphaFoldDB" id="A0A7S2SSK9"/>
<dbReference type="SUPFAM" id="SSF54928">
    <property type="entry name" value="RNA-binding domain, RBD"/>
    <property type="match status" value="3"/>
</dbReference>
<feature type="compositionally biased region" description="Polar residues" evidence="11">
    <location>
        <begin position="535"/>
        <end position="552"/>
    </location>
</feature>
<feature type="domain" description="RRM" evidence="12">
    <location>
        <begin position="17"/>
        <end position="95"/>
    </location>
</feature>
<keyword evidence="4 10" id="KW-0963">Cytoplasm</keyword>
<dbReference type="GO" id="GO:0005634">
    <property type="term" value="C:nucleus"/>
    <property type="evidence" value="ECO:0007669"/>
    <property type="project" value="UniProtKB-SubCell"/>
</dbReference>
<dbReference type="CDD" id="cd12378">
    <property type="entry name" value="RRM1_I_PABPs"/>
    <property type="match status" value="1"/>
</dbReference>
<dbReference type="PROSITE" id="PS51309">
    <property type="entry name" value="PABC"/>
    <property type="match status" value="1"/>
</dbReference>
<evidence type="ECO:0000256" key="9">
    <source>
        <dbReference type="PROSITE-ProRule" id="PRU00176"/>
    </source>
</evidence>
<dbReference type="SMART" id="SM00361">
    <property type="entry name" value="RRM_1"/>
    <property type="match status" value="3"/>
</dbReference>
<evidence type="ECO:0000256" key="10">
    <source>
        <dbReference type="RuleBase" id="RU362004"/>
    </source>
</evidence>
<dbReference type="SUPFAM" id="SSF63570">
    <property type="entry name" value="PABC (PABP) domain"/>
    <property type="match status" value="1"/>
</dbReference>
<dbReference type="FunFam" id="3.30.70.330:FF:000651">
    <property type="entry name" value="Poly(A) binding protein cytoplasmic 1 like"/>
    <property type="match status" value="1"/>
</dbReference>
<dbReference type="InterPro" id="IPR050502">
    <property type="entry name" value="Euk_RNA-bind_prot"/>
</dbReference>
<evidence type="ECO:0000256" key="8">
    <source>
        <dbReference type="ARBA" id="ARBA00023242"/>
    </source>
</evidence>
<dbReference type="SMART" id="SM00517">
    <property type="entry name" value="PolyA"/>
    <property type="match status" value="1"/>
</dbReference>
<proteinExistence type="inferred from homology"/>
<dbReference type="InterPro" id="IPR036053">
    <property type="entry name" value="PABP-dom"/>
</dbReference>
<evidence type="ECO:0000259" key="13">
    <source>
        <dbReference type="PROSITE" id="PS51309"/>
    </source>
</evidence>
<evidence type="ECO:0000256" key="6">
    <source>
        <dbReference type="ARBA" id="ARBA00022845"/>
    </source>
</evidence>
<keyword evidence="8" id="KW-0539">Nucleus</keyword>
<dbReference type="InterPro" id="IPR045305">
    <property type="entry name" value="RRM2_I_PABPs"/>
</dbReference>
<feature type="compositionally biased region" description="Low complexity" evidence="11">
    <location>
        <begin position="518"/>
        <end position="531"/>
    </location>
</feature>
<accession>A0A7S2SSK9</accession>
<evidence type="ECO:0000256" key="4">
    <source>
        <dbReference type="ARBA" id="ARBA00022490"/>
    </source>
</evidence>
<feature type="compositionally biased region" description="Low complexity" evidence="11">
    <location>
        <begin position="485"/>
        <end position="495"/>
    </location>
</feature>
<dbReference type="Pfam" id="PF00658">
    <property type="entry name" value="MLLE"/>
    <property type="match status" value="1"/>
</dbReference>
<reference evidence="14" key="1">
    <citation type="submission" date="2021-01" db="EMBL/GenBank/DDBJ databases">
        <authorList>
            <person name="Corre E."/>
            <person name="Pelletier E."/>
            <person name="Niang G."/>
            <person name="Scheremetjew M."/>
            <person name="Finn R."/>
            <person name="Kale V."/>
            <person name="Holt S."/>
            <person name="Cochrane G."/>
            <person name="Meng A."/>
            <person name="Brown T."/>
            <person name="Cohen L."/>
        </authorList>
    </citation>
    <scope>NUCLEOTIDE SEQUENCE</scope>
    <source>
        <strain evidence="14">CCMP1243</strain>
    </source>
</reference>
<dbReference type="FunFam" id="1.10.1900.10:FF:000004">
    <property type="entry name" value="Polyadenylate-binding protein"/>
    <property type="match status" value="1"/>
</dbReference>
<dbReference type="CDD" id="cd12381">
    <property type="entry name" value="RRM4_I_PABPs"/>
    <property type="match status" value="1"/>
</dbReference>
<comment type="subcellular location">
    <subcellularLocation>
        <location evidence="2 10">Cytoplasm</location>
    </subcellularLocation>
    <subcellularLocation>
        <location evidence="1">Nucleus</location>
    </subcellularLocation>
</comment>
<dbReference type="Gene3D" id="1.10.1900.10">
    <property type="entry name" value="c-terminal domain of poly(a) binding protein"/>
    <property type="match status" value="1"/>
</dbReference>
<dbReference type="SMART" id="SM00360">
    <property type="entry name" value="RRM"/>
    <property type="match status" value="4"/>
</dbReference>
<dbReference type="CDD" id="cd12379">
    <property type="entry name" value="RRM2_I_PABPs"/>
    <property type="match status" value="1"/>
</dbReference>
<organism evidence="14">
    <name type="scientific">Rhizochromulina marina</name>
    <dbReference type="NCBI Taxonomy" id="1034831"/>
    <lineage>
        <taxon>Eukaryota</taxon>
        <taxon>Sar</taxon>
        <taxon>Stramenopiles</taxon>
        <taxon>Ochrophyta</taxon>
        <taxon>Dictyochophyceae</taxon>
        <taxon>Rhizochromulinales</taxon>
        <taxon>Rhizochromulina</taxon>
    </lineage>
</organism>
<dbReference type="InterPro" id="IPR012677">
    <property type="entry name" value="Nucleotide-bd_a/b_plait_sf"/>
</dbReference>
<evidence type="ECO:0000256" key="5">
    <source>
        <dbReference type="ARBA" id="ARBA00022737"/>
    </source>
</evidence>
<dbReference type="EMBL" id="HBHJ01028238">
    <property type="protein sequence ID" value="CAD9707695.1"/>
    <property type="molecule type" value="Transcribed_RNA"/>
</dbReference>
<evidence type="ECO:0000313" key="14">
    <source>
        <dbReference type="EMBL" id="CAD9707695.1"/>
    </source>
</evidence>
<feature type="domain" description="RRM" evidence="12">
    <location>
        <begin position="193"/>
        <end position="297"/>
    </location>
</feature>
<dbReference type="PROSITE" id="PS50102">
    <property type="entry name" value="RRM"/>
    <property type="match status" value="4"/>
</dbReference>
<dbReference type="NCBIfam" id="TIGR01628">
    <property type="entry name" value="PABP-1234"/>
    <property type="match status" value="1"/>
</dbReference>
<dbReference type="FunFam" id="3.30.70.330:FF:000648">
    <property type="entry name" value="Polyadenylate-binding protein"/>
    <property type="match status" value="1"/>
</dbReference>
<dbReference type="InterPro" id="IPR006515">
    <property type="entry name" value="PABP_1234"/>
</dbReference>
<dbReference type="Pfam" id="PF00076">
    <property type="entry name" value="RRM_1"/>
    <property type="match status" value="5"/>
</dbReference>
<feature type="compositionally biased region" description="Low complexity" evidence="11">
    <location>
        <begin position="557"/>
        <end position="571"/>
    </location>
</feature>
<dbReference type="GO" id="GO:0006417">
    <property type="term" value="P:regulation of translation"/>
    <property type="evidence" value="ECO:0007669"/>
    <property type="project" value="UniProtKB-KW"/>
</dbReference>
<protein>
    <recommendedName>
        <fullName evidence="10">Polyadenylate-binding protein</fullName>
        <shortName evidence="10">PABP</shortName>
    </recommendedName>
</protein>
<feature type="domain" description="RRM" evidence="12">
    <location>
        <begin position="323"/>
        <end position="400"/>
    </location>
</feature>
<dbReference type="Gene3D" id="3.30.70.330">
    <property type="match status" value="4"/>
</dbReference>
<dbReference type="InterPro" id="IPR035979">
    <property type="entry name" value="RBD_domain_sf"/>
</dbReference>
<dbReference type="InterPro" id="IPR003954">
    <property type="entry name" value="RRM_euk-type"/>
</dbReference>
<dbReference type="InterPro" id="IPR002004">
    <property type="entry name" value="PABP_HYD_C"/>
</dbReference>
<feature type="region of interest" description="Disordered" evidence="11">
    <location>
        <begin position="484"/>
        <end position="571"/>
    </location>
</feature>
<dbReference type="InterPro" id="IPR034364">
    <property type="entry name" value="PABP_RRM1"/>
</dbReference>
<dbReference type="GO" id="GO:0003729">
    <property type="term" value="F:mRNA binding"/>
    <property type="evidence" value="ECO:0007669"/>
    <property type="project" value="TreeGrafter"/>
</dbReference>
<evidence type="ECO:0000256" key="7">
    <source>
        <dbReference type="ARBA" id="ARBA00022884"/>
    </source>
</evidence>
<keyword evidence="7 9" id="KW-0694">RNA-binding</keyword>
<sequence>MNNTAAATASSGTFSSASLYVGDLAPDVSEGKLFDIFNEVGPVASIRVCRDAMLKRSLGYAYVNFHNHDDAERALETKNYTAINGRPCRIMWSQRDPSLRKSGVGNVFVKNLHDTVQNKELMDAFSLFGNILSCKVAMDAEGRSKGYGYVHFETEEAAKKAIEQINEIEICGQQVEVVPYQRRERRPGVMDWTNLYVKNIPLDLSEAQLTEMFSEFGEVTSLKIMSVTEGDVARDQAKPTPRGLTVGASKGFGFVNFAEHEAAKAAADSLNGKVLDEAAAAAEGGEPKQLYVGRAMKKDERQRELKKKFDLIRQNKMQSYMGTNLYVKNIEDGLTDKELHAAFEQFGTITSARVMRDGEGTSKGFGFVCFSSPEEANAASNEMNNKPLNGKPIFVTLAQRREQRREMLSQAHHGGARGAMSMPRGMPMPGQMYGAMPMMYQGMPGGRGPYGMPMMMPGRGMPRGPAMAYPRGTPAYQVPVYPNAGPMQGGPMQQAQGGGRRMRRAQGGPGRGGAGVRQNTTAQQRPPAQQPGIKFTQQVRNHPGQPTQTPMAQSDGAAPANQNATAPAGGTSLTPAVLAAADEATQKNMIGEQLYPMIADTQPDLAGKITGMLLEMDNAELLHLIESPESLDSKISEALDVLKAHQAGGQ</sequence>
<dbReference type="InterPro" id="IPR000504">
    <property type="entry name" value="RRM_dom"/>
</dbReference>